<dbReference type="FunFam" id="2.70.98.20:FF:000002">
    <property type="entry name" value="Amine oxidase"/>
    <property type="match status" value="1"/>
</dbReference>
<dbReference type="AlphaFoldDB" id="A0ABD3VRH4"/>
<dbReference type="InterPro" id="IPR015798">
    <property type="entry name" value="Cu_amine_oxidase_C"/>
</dbReference>
<dbReference type="Pfam" id="PF02727">
    <property type="entry name" value="Cu_amine_oxidN2"/>
    <property type="match status" value="1"/>
</dbReference>
<dbReference type="InterPro" id="IPR049947">
    <property type="entry name" value="Cu_Am_Ox_Cu-bd"/>
</dbReference>
<comment type="caution">
    <text evidence="12">The sequence shown here is derived from an EMBL/GenBank/DDBJ whole genome shotgun (WGS) entry which is preliminary data.</text>
</comment>
<dbReference type="SUPFAM" id="SSF54416">
    <property type="entry name" value="Amine oxidase N-terminal region"/>
    <property type="match status" value="2"/>
</dbReference>
<dbReference type="GO" id="GO:0009308">
    <property type="term" value="P:amine metabolic process"/>
    <property type="evidence" value="ECO:0007669"/>
    <property type="project" value="UniProtKB-UniRule"/>
</dbReference>
<evidence type="ECO:0000256" key="2">
    <source>
        <dbReference type="ARBA" id="ARBA00022723"/>
    </source>
</evidence>
<keyword evidence="5 6" id="KW-0186">Copper</keyword>
<evidence type="ECO:0000256" key="5">
    <source>
        <dbReference type="ARBA" id="ARBA00023008"/>
    </source>
</evidence>
<evidence type="ECO:0000259" key="11">
    <source>
        <dbReference type="Pfam" id="PF02728"/>
    </source>
</evidence>
<evidence type="ECO:0000256" key="6">
    <source>
        <dbReference type="RuleBase" id="RU000672"/>
    </source>
</evidence>
<dbReference type="PANTHER" id="PTHR10638">
    <property type="entry name" value="COPPER AMINE OXIDASE"/>
    <property type="match status" value="1"/>
</dbReference>
<dbReference type="InterPro" id="IPR036460">
    <property type="entry name" value="Cu_amine_oxidase_C_sf"/>
</dbReference>
<dbReference type="InterPro" id="IPR000269">
    <property type="entry name" value="Cu_amine_oxidase"/>
</dbReference>
<accession>A0ABD3VRH4</accession>
<evidence type="ECO:0000256" key="8">
    <source>
        <dbReference type="SAM" id="Phobius"/>
    </source>
</evidence>
<protein>
    <recommendedName>
        <fullName evidence="6">Amine oxidase</fullName>
        <ecNumber evidence="6">1.4.3.-</ecNumber>
    </recommendedName>
</protein>
<dbReference type="FunFam" id="3.10.450.40:FF:000022">
    <property type="entry name" value="Amine oxidase"/>
    <property type="match status" value="1"/>
</dbReference>
<dbReference type="InterPro" id="IPR015802">
    <property type="entry name" value="Cu_amine_oxidase_N3"/>
</dbReference>
<feature type="domain" description="Copper amine oxidase catalytic" evidence="9">
    <location>
        <begin position="370"/>
        <end position="776"/>
    </location>
</feature>
<evidence type="ECO:0000259" key="10">
    <source>
        <dbReference type="Pfam" id="PF02727"/>
    </source>
</evidence>
<gene>
    <name evidence="12" type="ORF">ACJMK2_005903</name>
</gene>
<feature type="domain" description="Copper amine oxidase N2-terminal" evidence="10">
    <location>
        <begin position="116"/>
        <end position="193"/>
    </location>
</feature>
<dbReference type="Gene3D" id="3.10.450.40">
    <property type="match status" value="2"/>
</dbReference>
<feature type="transmembrane region" description="Helical" evidence="8">
    <location>
        <begin position="60"/>
        <end position="82"/>
    </location>
</feature>
<evidence type="ECO:0000256" key="3">
    <source>
        <dbReference type="ARBA" id="ARBA00022772"/>
    </source>
</evidence>
<feature type="region of interest" description="Disordered" evidence="7">
    <location>
        <begin position="1"/>
        <end position="33"/>
    </location>
</feature>
<keyword evidence="4 6" id="KW-0560">Oxidoreductase</keyword>
<keyword evidence="8" id="KW-1133">Transmembrane helix</keyword>
<dbReference type="InterPro" id="IPR016182">
    <property type="entry name" value="Cu_amine_oxidase_N-reg"/>
</dbReference>
<organism evidence="12 13">
    <name type="scientific">Sinanodonta woodiana</name>
    <name type="common">Chinese pond mussel</name>
    <name type="synonym">Anodonta woodiana</name>
    <dbReference type="NCBI Taxonomy" id="1069815"/>
    <lineage>
        <taxon>Eukaryota</taxon>
        <taxon>Metazoa</taxon>
        <taxon>Spiralia</taxon>
        <taxon>Lophotrochozoa</taxon>
        <taxon>Mollusca</taxon>
        <taxon>Bivalvia</taxon>
        <taxon>Autobranchia</taxon>
        <taxon>Heteroconchia</taxon>
        <taxon>Palaeoheterodonta</taxon>
        <taxon>Unionida</taxon>
        <taxon>Unionoidea</taxon>
        <taxon>Unionidae</taxon>
        <taxon>Unioninae</taxon>
        <taxon>Sinanodonta</taxon>
    </lineage>
</organism>
<dbReference type="Pfam" id="PF02728">
    <property type="entry name" value="Cu_amine_oxidN3"/>
    <property type="match status" value="1"/>
</dbReference>
<dbReference type="InterPro" id="IPR015800">
    <property type="entry name" value="Cu_amine_oxidase_N2"/>
</dbReference>
<feature type="domain" description="Copper amine oxidase N3-terminal" evidence="11">
    <location>
        <begin position="241"/>
        <end position="317"/>
    </location>
</feature>
<keyword evidence="13" id="KW-1185">Reference proteome</keyword>
<dbReference type="EC" id="1.4.3.-" evidence="6"/>
<dbReference type="SUPFAM" id="SSF49998">
    <property type="entry name" value="Amine oxidase catalytic domain"/>
    <property type="match status" value="1"/>
</dbReference>
<keyword evidence="2 6" id="KW-0479">Metal-binding</keyword>
<keyword evidence="3 6" id="KW-0801">TPQ</keyword>
<evidence type="ECO:0000313" key="12">
    <source>
        <dbReference type="EMBL" id="KAL3864197.1"/>
    </source>
</evidence>
<dbReference type="GO" id="GO:0046872">
    <property type="term" value="F:metal ion binding"/>
    <property type="evidence" value="ECO:0007669"/>
    <property type="project" value="UniProtKB-KW"/>
</dbReference>
<feature type="compositionally biased region" description="Basic and acidic residues" evidence="7">
    <location>
        <begin position="15"/>
        <end position="30"/>
    </location>
</feature>
<comment type="PTM">
    <text evidence="6">Topaquinone (TPQ) is generated by copper-dependent autoxidation of a specific tyrosyl residue.</text>
</comment>
<evidence type="ECO:0000313" key="13">
    <source>
        <dbReference type="Proteomes" id="UP001634394"/>
    </source>
</evidence>
<dbReference type="PANTHER" id="PTHR10638:SF20">
    <property type="entry name" value="AMINE OXIDASE"/>
    <property type="match status" value="1"/>
</dbReference>
<dbReference type="FunFam" id="3.10.450.40:FF:000018">
    <property type="entry name" value="Amine oxidase"/>
    <property type="match status" value="1"/>
</dbReference>
<evidence type="ECO:0000259" key="9">
    <source>
        <dbReference type="Pfam" id="PF01179"/>
    </source>
</evidence>
<keyword evidence="8" id="KW-0472">Membrane</keyword>
<feature type="compositionally biased region" description="Basic residues" evidence="7">
    <location>
        <begin position="1"/>
        <end position="11"/>
    </location>
</feature>
<keyword evidence="8" id="KW-0812">Transmembrane</keyword>
<name>A0ABD3VRH4_SINWO</name>
<dbReference type="Gene3D" id="2.70.98.20">
    <property type="entry name" value="Copper amine oxidase, catalytic domain"/>
    <property type="match status" value="1"/>
</dbReference>
<proteinExistence type="inferred from homology"/>
<evidence type="ECO:0000256" key="4">
    <source>
        <dbReference type="ARBA" id="ARBA00023002"/>
    </source>
</evidence>
<dbReference type="Pfam" id="PF01179">
    <property type="entry name" value="Cu_amine_oxid"/>
    <property type="match status" value="1"/>
</dbReference>
<dbReference type="PROSITE" id="PS01165">
    <property type="entry name" value="COPPER_AMINE_OXID_2"/>
    <property type="match status" value="1"/>
</dbReference>
<dbReference type="PRINTS" id="PR00766">
    <property type="entry name" value="CUDAOXIDASE"/>
</dbReference>
<reference evidence="12 13" key="1">
    <citation type="submission" date="2024-11" db="EMBL/GenBank/DDBJ databases">
        <title>Chromosome-level genome assembly of the freshwater bivalve Anodonta woodiana.</title>
        <authorList>
            <person name="Chen X."/>
        </authorList>
    </citation>
    <scope>NUCLEOTIDE SEQUENCE [LARGE SCALE GENOMIC DNA]</scope>
    <source>
        <strain evidence="12">MN2024</strain>
        <tissue evidence="12">Gills</tissue>
    </source>
</reference>
<sequence length="824" mass="95009">MGQGRMKRRNAQNRPEQHQDINKSSEDDQASKTPLTKGLVMQQSSDVVVQEGKELFILKLVAIVSTFLSVILLICVIILAHYQGHIPYCFLGFNVIPRDLSNPTVFEDLNPGEYKSVITYMLKNTQINLVPFEDASVNSSYIYMVDLHVPLKSAVLKYLDRGTKKPERAAKVVVIRGDAQPPRVEEYLVFPLPFPENHKLVSSPAYSHTPIPYASRPVDNVDYKYIYPIFNQVSEQLYHLMMDSYGLCYHNCTKGKNCLVFYDVAPRGRKSGERQSWFWAFRDVEGFYLHPLGLEIQIDHISTDVNEWKVSRIVYNGYLFYEVEHLVERYRNNSIRKLKFDQPVGLPDQLFSSFHQRGESPTEIPLQGPRLVEPQGRRFQIQGRHVTFMHWDMDIRMRSSTGIQLFDIRFQKERIAYEISLQEASVFYSGFGPAQGTSNYFDTSRMMGASSFELVPGIDCPETAVYLDTHHLVNSGRVLHYKNAICVFENNPSIPLRRHYTNDFRNGYRSYGGLVDYQLIVRNIANIWNNDYIFDYIFHLNGAIEIQVAITGYVQATYKLAYEKEYGNTIYYNAIANIHTHLFHFKVDLDIAGIKNRYSTIDIGTKTDKSPWYRDAQKIQHTMISNVREKELDSVQGNSMDDLRYHIIFNDEFKNKFGSSRSYRIINKGATEFLLKDTDVASGAKWAKYPIAVTMYKDWEEMSSSIYAQNDPWDPVVDFERFLLDNDTIFDEDIVVWLTTGGHHIPHSEDIPSTPTVWNKYNIVLAPYNFFNECPSTSSTNIVHILPEKDYKTINVNTFGTSQETKCAPFVSGPQSYSGVRNEV</sequence>
<comment type="similarity">
    <text evidence="1 6">Belongs to the copper/topaquinone oxidase family.</text>
</comment>
<comment type="cofactor">
    <cofactor evidence="6">
        <name>Cu cation</name>
        <dbReference type="ChEBI" id="CHEBI:23378"/>
    </cofactor>
    <text evidence="6">Contains 1 topaquinone per subunit.</text>
</comment>
<evidence type="ECO:0000256" key="7">
    <source>
        <dbReference type="SAM" id="MobiDB-lite"/>
    </source>
</evidence>
<dbReference type="EMBL" id="JBJQND010000010">
    <property type="protein sequence ID" value="KAL3864197.1"/>
    <property type="molecule type" value="Genomic_DNA"/>
</dbReference>
<dbReference type="Proteomes" id="UP001634394">
    <property type="component" value="Unassembled WGS sequence"/>
</dbReference>
<dbReference type="GO" id="GO:0016491">
    <property type="term" value="F:oxidoreductase activity"/>
    <property type="evidence" value="ECO:0007669"/>
    <property type="project" value="UniProtKB-KW"/>
</dbReference>
<evidence type="ECO:0000256" key="1">
    <source>
        <dbReference type="ARBA" id="ARBA00007983"/>
    </source>
</evidence>